<dbReference type="InterPro" id="IPR004446">
    <property type="entry name" value="Heptose_bisP_phosphatase"/>
</dbReference>
<evidence type="ECO:0000313" key="2">
    <source>
        <dbReference type="Proteomes" id="UP000753196"/>
    </source>
</evidence>
<comment type="caution">
    <text evidence="1">The sequence shown here is derived from an EMBL/GenBank/DDBJ whole genome shotgun (WGS) entry which is preliminary data.</text>
</comment>
<sequence length="77" mass="8160">PGMLIEALKKYGAAAKDTPFIGDAVTDLQAAHAANCQRYLVMTGKGRETSQTLPDALKPVTLCDDLLAAARKITTQT</sequence>
<dbReference type="GO" id="GO:0016791">
    <property type="term" value="F:phosphatase activity"/>
    <property type="evidence" value="ECO:0007669"/>
    <property type="project" value="InterPro"/>
</dbReference>
<keyword evidence="1" id="KW-0378">Hydrolase</keyword>
<dbReference type="Gene3D" id="3.40.50.1000">
    <property type="entry name" value="HAD superfamily/HAD-like"/>
    <property type="match status" value="1"/>
</dbReference>
<dbReference type="PANTHER" id="PTHR42891">
    <property type="entry name" value="D-GLYCERO-BETA-D-MANNO-HEPTOSE-1,7-BISPHOSPHATE 7-PHOSPHATASE"/>
    <property type="match status" value="1"/>
</dbReference>
<dbReference type="Pfam" id="PF13242">
    <property type="entry name" value="Hydrolase_like"/>
    <property type="match status" value="1"/>
</dbReference>
<gene>
    <name evidence="1" type="ORF">HY221_02445</name>
</gene>
<dbReference type="GO" id="GO:0005975">
    <property type="term" value="P:carbohydrate metabolic process"/>
    <property type="evidence" value="ECO:0007669"/>
    <property type="project" value="InterPro"/>
</dbReference>
<dbReference type="InterPro" id="IPR023214">
    <property type="entry name" value="HAD_sf"/>
</dbReference>
<dbReference type="Proteomes" id="UP000753196">
    <property type="component" value="Unassembled WGS sequence"/>
</dbReference>
<dbReference type="PANTHER" id="PTHR42891:SF1">
    <property type="entry name" value="D-GLYCERO-BETA-D-MANNO-HEPTOSE-1,7-BISPHOSPHATE 7-PHOSPHATASE"/>
    <property type="match status" value="1"/>
</dbReference>
<dbReference type="InterPro" id="IPR036412">
    <property type="entry name" value="HAD-like_sf"/>
</dbReference>
<reference evidence="1" key="1">
    <citation type="submission" date="2020-07" db="EMBL/GenBank/DDBJ databases">
        <title>Huge and variable diversity of episymbiotic CPR bacteria and DPANN archaea in groundwater ecosystems.</title>
        <authorList>
            <person name="He C.Y."/>
            <person name="Keren R."/>
            <person name="Whittaker M."/>
            <person name="Farag I.F."/>
            <person name="Doudna J."/>
            <person name="Cate J.H.D."/>
            <person name="Banfield J.F."/>
        </authorList>
    </citation>
    <scope>NUCLEOTIDE SEQUENCE</scope>
    <source>
        <strain evidence="1">NC_groundwater_973_Pr1_S-0.2um_54_13</strain>
    </source>
</reference>
<dbReference type="EMBL" id="JACQCR010000058">
    <property type="protein sequence ID" value="MBI3631172.1"/>
    <property type="molecule type" value="Genomic_DNA"/>
</dbReference>
<dbReference type="SUPFAM" id="SSF56784">
    <property type="entry name" value="HAD-like"/>
    <property type="match status" value="1"/>
</dbReference>
<accession>A0A932QYJ7</accession>
<organism evidence="1 2">
    <name type="scientific">Candidatus Sungiibacteriota bacterium</name>
    <dbReference type="NCBI Taxonomy" id="2750080"/>
    <lineage>
        <taxon>Bacteria</taxon>
        <taxon>Candidatus Sungiibacteriota</taxon>
    </lineage>
</organism>
<feature type="non-terminal residue" evidence="1">
    <location>
        <position position="1"/>
    </location>
</feature>
<dbReference type="AlphaFoldDB" id="A0A932QYJ7"/>
<name>A0A932QYJ7_9BACT</name>
<protein>
    <submittedName>
        <fullName evidence="1">HAD hydrolase-like protein</fullName>
    </submittedName>
</protein>
<evidence type="ECO:0000313" key="1">
    <source>
        <dbReference type="EMBL" id="MBI3631172.1"/>
    </source>
</evidence>
<proteinExistence type="predicted"/>